<dbReference type="KEGG" id="marq:MARGE09_P0074"/>
<organism evidence="2 3">
    <name type="scientific">Marinagarivorans cellulosilyticus</name>
    <dbReference type="NCBI Taxonomy" id="2721545"/>
    <lineage>
        <taxon>Bacteria</taxon>
        <taxon>Pseudomonadati</taxon>
        <taxon>Pseudomonadota</taxon>
        <taxon>Gammaproteobacteria</taxon>
        <taxon>Cellvibrionales</taxon>
        <taxon>Cellvibrionaceae</taxon>
        <taxon>Marinagarivorans</taxon>
    </lineage>
</organism>
<dbReference type="PROSITE" id="PS51186">
    <property type="entry name" value="GNAT"/>
    <property type="match status" value="1"/>
</dbReference>
<feature type="domain" description="N-acetyltransferase" evidence="1">
    <location>
        <begin position="1"/>
        <end position="148"/>
    </location>
</feature>
<dbReference type="Proteomes" id="UP001320119">
    <property type="component" value="Chromosome"/>
</dbReference>
<dbReference type="GO" id="GO:0016747">
    <property type="term" value="F:acyltransferase activity, transferring groups other than amino-acyl groups"/>
    <property type="evidence" value="ECO:0007669"/>
    <property type="project" value="InterPro"/>
</dbReference>
<keyword evidence="3" id="KW-1185">Reference proteome</keyword>
<evidence type="ECO:0000313" key="3">
    <source>
        <dbReference type="Proteomes" id="UP001320119"/>
    </source>
</evidence>
<proteinExistence type="predicted"/>
<gene>
    <name evidence="2" type="ORF">MARGE09_P0074</name>
</gene>
<dbReference type="SUPFAM" id="SSF55729">
    <property type="entry name" value="Acyl-CoA N-acyltransferases (Nat)"/>
    <property type="match status" value="1"/>
</dbReference>
<name>A0AAN1WE09_9GAMM</name>
<dbReference type="AlphaFoldDB" id="A0AAN1WE09"/>
<dbReference type="EMBL" id="AP023086">
    <property type="protein sequence ID" value="BCD95875.1"/>
    <property type="molecule type" value="Genomic_DNA"/>
</dbReference>
<dbReference type="CDD" id="cd04301">
    <property type="entry name" value="NAT_SF"/>
    <property type="match status" value="1"/>
</dbReference>
<evidence type="ECO:0000313" key="2">
    <source>
        <dbReference type="EMBL" id="BCD95875.1"/>
    </source>
</evidence>
<dbReference type="Gene3D" id="3.40.630.30">
    <property type="match status" value="1"/>
</dbReference>
<dbReference type="InterPro" id="IPR000182">
    <property type="entry name" value="GNAT_dom"/>
</dbReference>
<protein>
    <recommendedName>
        <fullName evidence="1">N-acetyltransferase domain-containing protein</fullName>
    </recommendedName>
</protein>
<dbReference type="InterPro" id="IPR016181">
    <property type="entry name" value="Acyl_CoA_acyltransferase"/>
</dbReference>
<accession>A0AAN1WE09</accession>
<evidence type="ECO:0000259" key="1">
    <source>
        <dbReference type="PROSITE" id="PS51186"/>
    </source>
</evidence>
<dbReference type="Pfam" id="PF00583">
    <property type="entry name" value="Acetyltransf_1"/>
    <property type="match status" value="1"/>
</dbReference>
<reference evidence="2 3" key="1">
    <citation type="journal article" date="2022" name="IScience">
        <title>An ultrasensitive nanofiber-based assay for enzymatic hydrolysis and deep-sea microbial degradation of cellulose.</title>
        <authorList>
            <person name="Tsudome M."/>
            <person name="Tachioka M."/>
            <person name="Miyazaki M."/>
            <person name="Uchimura K."/>
            <person name="Tsuda M."/>
            <person name="Takaki Y."/>
            <person name="Deguchi S."/>
        </authorList>
    </citation>
    <scope>NUCLEOTIDE SEQUENCE [LARGE SCALE GENOMIC DNA]</scope>
    <source>
        <strain evidence="2 3">GE09</strain>
    </source>
</reference>
<sequence>MNLRSIKINDLESCAGVFAHVFSSEPWSEPWTSGGAYIRLHHFFESKGFYGVLAEDNSGRVVGFVLGNKEPFCDGELYYLREMCVDKDLQKSGIGARLIKFLEEGLISHGVIGAYLATAKGFPAADFYQKNEYGISEGMVFYNKRLSS</sequence>
<dbReference type="RefSeq" id="WP_236985348.1">
    <property type="nucleotide sequence ID" value="NZ_AP023086.1"/>
</dbReference>